<dbReference type="InterPro" id="IPR052711">
    <property type="entry name" value="Zinc_ADH-like"/>
</dbReference>
<dbReference type="PANTHER" id="PTHR45033:SF2">
    <property type="entry name" value="ZINC-TYPE ALCOHOL DEHYDROGENASE-LIKE PROTEIN C1773.06C"/>
    <property type="match status" value="1"/>
</dbReference>
<evidence type="ECO:0000259" key="1">
    <source>
        <dbReference type="SMART" id="SM00829"/>
    </source>
</evidence>
<accession>A0ABW3JZP5</accession>
<dbReference type="Pfam" id="PF00107">
    <property type="entry name" value="ADH_zinc_N"/>
    <property type="match status" value="1"/>
</dbReference>
<name>A0ABW3JZP5_9BACT</name>
<dbReference type="CDD" id="cd08276">
    <property type="entry name" value="MDR7"/>
    <property type="match status" value="1"/>
</dbReference>
<sequence length="336" mass="36559">MKSLQLKFPGSLEGIQWTDAAAPVVGEYDVLVRVKATSLNYRDYAFIIGKYPVVKPLPVVLGSDAAGIVERVGSKVTRFVPGDRVISLLRQRWYGGKLDAFKASLQLGASVDGVFTEYISFHEQSIAKAPSTLSFEEAATVPTAGLTAFRVLTQSGIQAGDTVLIQGTGGVSLYALQLAKRMGLRTIVTTGKKDNEEFLRQLGADVIVNYKLHPHWSQQVLELTHSRGVDLVIDVAGGSSVQESIHATAVNGEVALIGFLEDTKTAIDLVSVIRRNIRLQAYTTGSREDLEQFVKFLEVNPVRPVIAGVYDDYYTAFKVFEGNKTPGKIIVRTPGV</sequence>
<keyword evidence="3" id="KW-1185">Reference proteome</keyword>
<gene>
    <name evidence="2" type="ORF">ACFQ21_04265</name>
</gene>
<dbReference type="Proteomes" id="UP001597112">
    <property type="component" value="Unassembled WGS sequence"/>
</dbReference>
<dbReference type="SMART" id="SM00829">
    <property type="entry name" value="PKS_ER"/>
    <property type="match status" value="1"/>
</dbReference>
<keyword evidence="2" id="KW-0560">Oxidoreductase</keyword>
<dbReference type="SUPFAM" id="SSF50129">
    <property type="entry name" value="GroES-like"/>
    <property type="match status" value="1"/>
</dbReference>
<protein>
    <submittedName>
        <fullName evidence="2">NAD(P)-dependent alcohol dehydrogenase</fullName>
        <ecNumber evidence="2">1.1.1.-</ecNumber>
    </submittedName>
</protein>
<dbReference type="Gene3D" id="3.40.50.720">
    <property type="entry name" value="NAD(P)-binding Rossmann-like Domain"/>
    <property type="match status" value="1"/>
</dbReference>
<dbReference type="Pfam" id="PF08240">
    <property type="entry name" value="ADH_N"/>
    <property type="match status" value="1"/>
</dbReference>
<dbReference type="GO" id="GO:0016491">
    <property type="term" value="F:oxidoreductase activity"/>
    <property type="evidence" value="ECO:0007669"/>
    <property type="project" value="UniProtKB-KW"/>
</dbReference>
<dbReference type="PANTHER" id="PTHR45033">
    <property type="match status" value="1"/>
</dbReference>
<dbReference type="InterPro" id="IPR036291">
    <property type="entry name" value="NAD(P)-bd_dom_sf"/>
</dbReference>
<organism evidence="2 3">
    <name type="scientific">Ohtaekwangia kribbensis</name>
    <dbReference type="NCBI Taxonomy" id="688913"/>
    <lineage>
        <taxon>Bacteria</taxon>
        <taxon>Pseudomonadati</taxon>
        <taxon>Bacteroidota</taxon>
        <taxon>Cytophagia</taxon>
        <taxon>Cytophagales</taxon>
        <taxon>Fulvivirgaceae</taxon>
        <taxon>Ohtaekwangia</taxon>
    </lineage>
</organism>
<dbReference type="InterPro" id="IPR013154">
    <property type="entry name" value="ADH-like_N"/>
</dbReference>
<dbReference type="RefSeq" id="WP_377575312.1">
    <property type="nucleotide sequence ID" value="NZ_JBHTKA010000001.1"/>
</dbReference>
<dbReference type="InterPro" id="IPR020843">
    <property type="entry name" value="ER"/>
</dbReference>
<reference evidence="3" key="1">
    <citation type="journal article" date="2019" name="Int. J. Syst. Evol. Microbiol.">
        <title>The Global Catalogue of Microorganisms (GCM) 10K type strain sequencing project: providing services to taxonomists for standard genome sequencing and annotation.</title>
        <authorList>
            <consortium name="The Broad Institute Genomics Platform"/>
            <consortium name="The Broad Institute Genome Sequencing Center for Infectious Disease"/>
            <person name="Wu L."/>
            <person name="Ma J."/>
        </authorList>
    </citation>
    <scope>NUCLEOTIDE SEQUENCE [LARGE SCALE GENOMIC DNA]</scope>
    <source>
        <strain evidence="3">CCUG 58938</strain>
    </source>
</reference>
<evidence type="ECO:0000313" key="3">
    <source>
        <dbReference type="Proteomes" id="UP001597112"/>
    </source>
</evidence>
<dbReference type="EC" id="1.1.1.-" evidence="2"/>
<dbReference type="InterPro" id="IPR013149">
    <property type="entry name" value="ADH-like_C"/>
</dbReference>
<proteinExistence type="predicted"/>
<comment type="caution">
    <text evidence="2">The sequence shown here is derived from an EMBL/GenBank/DDBJ whole genome shotgun (WGS) entry which is preliminary data.</text>
</comment>
<dbReference type="SUPFAM" id="SSF51735">
    <property type="entry name" value="NAD(P)-binding Rossmann-fold domains"/>
    <property type="match status" value="1"/>
</dbReference>
<evidence type="ECO:0000313" key="2">
    <source>
        <dbReference type="EMBL" id="MFD0998503.1"/>
    </source>
</evidence>
<feature type="domain" description="Enoyl reductase (ER)" evidence="1">
    <location>
        <begin position="10"/>
        <end position="331"/>
    </location>
</feature>
<dbReference type="InterPro" id="IPR011032">
    <property type="entry name" value="GroES-like_sf"/>
</dbReference>
<dbReference type="Gene3D" id="3.90.180.10">
    <property type="entry name" value="Medium-chain alcohol dehydrogenases, catalytic domain"/>
    <property type="match status" value="1"/>
</dbReference>
<dbReference type="EMBL" id="JBHTKA010000001">
    <property type="protein sequence ID" value="MFD0998503.1"/>
    <property type="molecule type" value="Genomic_DNA"/>
</dbReference>